<feature type="transmembrane region" description="Helical" evidence="7">
    <location>
        <begin position="527"/>
        <end position="549"/>
    </location>
</feature>
<feature type="transmembrane region" description="Helical" evidence="7">
    <location>
        <begin position="418"/>
        <end position="434"/>
    </location>
</feature>
<feature type="transmembrane region" description="Helical" evidence="7">
    <location>
        <begin position="160"/>
        <end position="184"/>
    </location>
</feature>
<sequence>MTGSVLSGFRLLQLSTSAQLRPLEGVLRAAGPPLLFGLRLWASVSLALYAAFWLQLSNPFWAGASAAIVCQPQLGASLRKGWFRMLGTIVGAVASVVLIACFPQDRVPFLIALASWGGACAFAATLLRNFASYAASLAGYTSAIIAGDLLGTVGGVDATAAFMLAVTRATEICLGIGCAGIVLAGTDFGGVRRRLATLIAQLAGDVTAGLSGTLASGTAGTEFDDLQEVQRELVRRVVALDPIIDQAVGESSEIRYYAPVLQRAVDGLFSALVGWHAVANHLAKLPVNEAHQAATTLLKNLPQELRSAPEPGAAARWLAHPAAVHRIYQTAVPPLTALPAGTPSLRLLADKTAEAFTGIAHALDGLALLVADPARPALRPGRNRPHVPDWLPALVSAGRTFATIVAVSLFWIVTGWPGGGLAMTFAAIVTLLLAPRSEETYGAAVLFVIGGILDLMLTAIVSFAVLPGLSTHGFAAFSLVMGVCLVPLGTLLKSARQPWQVGLLTAMTMGFVPILQPTNPETYDALLFYNIASAIVAGMGAAALSFRLLPPLSPVFRAHRLLALTLRDLRRLAKGATQGDWESRVIGRLAAMPNEGAPLERAQLLTALSVGSAIVYLRHFAQRFDRGATFGAALEALEEGDSASAIVHLSRLDEVLAAESTDAQGTQDALRARGNILVISETLTRPASLFDAGVPR</sequence>
<comment type="subcellular location">
    <subcellularLocation>
        <location evidence="1">Cell membrane</location>
        <topology evidence="1">Multi-pass membrane protein</topology>
    </subcellularLocation>
</comment>
<proteinExistence type="predicted"/>
<feature type="transmembrane region" description="Helical" evidence="7">
    <location>
        <begin position="441"/>
        <end position="466"/>
    </location>
</feature>
<keyword evidence="3" id="KW-1003">Cell membrane</keyword>
<evidence type="ECO:0000313" key="9">
    <source>
        <dbReference type="Proteomes" id="UP001322785"/>
    </source>
</evidence>
<keyword evidence="6 7" id="KW-0472">Membrane</keyword>
<protein>
    <submittedName>
        <fullName evidence="8">FUSC family protein</fullName>
    </submittedName>
</protein>
<feature type="transmembrane region" description="Helical" evidence="7">
    <location>
        <begin position="499"/>
        <end position="515"/>
    </location>
</feature>
<reference evidence="8 9" key="1">
    <citation type="submission" date="2023-12" db="EMBL/GenBank/DDBJ databases">
        <authorList>
            <person name="Menendez E."/>
            <person name="Kaur S."/>
            <person name="Flores-Felix J.D."/>
            <person name="diCenzo G.C."/>
            <person name="Peix A."/>
            <person name="Velazquez E."/>
        </authorList>
    </citation>
    <scope>NUCLEOTIDE SEQUENCE [LARGE SCALE GENOMIC DNA]</scope>
    <source>
        <strain evidence="8 9">CIP 108029</strain>
        <plasmid evidence="8 9">pRinCIP108029d</plasmid>
    </source>
</reference>
<evidence type="ECO:0000256" key="4">
    <source>
        <dbReference type="ARBA" id="ARBA00022692"/>
    </source>
</evidence>
<keyword evidence="8" id="KW-0614">Plasmid</keyword>
<evidence type="ECO:0000256" key="2">
    <source>
        <dbReference type="ARBA" id="ARBA00022448"/>
    </source>
</evidence>
<dbReference type="Proteomes" id="UP001322785">
    <property type="component" value="Plasmid pRinCIP108029d"/>
</dbReference>
<dbReference type="InterPro" id="IPR006726">
    <property type="entry name" value="PHBA_efflux_AaeB/fusaric-R"/>
</dbReference>
<accession>A0ABZ1DU16</accession>
<dbReference type="EMBL" id="CP140637">
    <property type="protein sequence ID" value="WRW39393.1"/>
    <property type="molecule type" value="Genomic_DNA"/>
</dbReference>
<evidence type="ECO:0000256" key="5">
    <source>
        <dbReference type="ARBA" id="ARBA00022989"/>
    </source>
</evidence>
<keyword evidence="9" id="KW-1185">Reference proteome</keyword>
<evidence type="ECO:0000256" key="7">
    <source>
        <dbReference type="SAM" id="Phobius"/>
    </source>
</evidence>
<feature type="transmembrane region" description="Helical" evidence="7">
    <location>
        <begin position="82"/>
        <end position="102"/>
    </location>
</feature>
<name>A0ABZ1DU16_9HYPH</name>
<gene>
    <name evidence="8" type="ORF">U5G49_006469</name>
</gene>
<keyword evidence="4 7" id="KW-0812">Transmembrane</keyword>
<evidence type="ECO:0000256" key="6">
    <source>
        <dbReference type="ARBA" id="ARBA00023136"/>
    </source>
</evidence>
<dbReference type="PANTHER" id="PTHR30509:SF9">
    <property type="entry name" value="MULTIDRUG RESISTANCE PROTEIN MDTO"/>
    <property type="match status" value="1"/>
</dbReference>
<feature type="transmembrane region" description="Helical" evidence="7">
    <location>
        <begin position="34"/>
        <end position="54"/>
    </location>
</feature>
<evidence type="ECO:0000256" key="3">
    <source>
        <dbReference type="ARBA" id="ARBA00022475"/>
    </source>
</evidence>
<organism evidence="8 9">
    <name type="scientific">Rhizobium indigoferae</name>
    <dbReference type="NCBI Taxonomy" id="158891"/>
    <lineage>
        <taxon>Bacteria</taxon>
        <taxon>Pseudomonadati</taxon>
        <taxon>Pseudomonadota</taxon>
        <taxon>Alphaproteobacteria</taxon>
        <taxon>Hyphomicrobiales</taxon>
        <taxon>Rhizobiaceae</taxon>
        <taxon>Rhizobium/Agrobacterium group</taxon>
        <taxon>Rhizobium</taxon>
    </lineage>
</organism>
<keyword evidence="2" id="KW-0813">Transport</keyword>
<geneLocation type="plasmid" evidence="8 9">
    <name>pRinCIP108029d</name>
</geneLocation>
<dbReference type="RefSeq" id="WP_193446740.1">
    <property type="nucleotide sequence ID" value="NZ_BSOQ01000008.1"/>
</dbReference>
<keyword evidence="5 7" id="KW-1133">Transmembrane helix</keyword>
<dbReference type="PANTHER" id="PTHR30509">
    <property type="entry name" value="P-HYDROXYBENZOIC ACID EFFLUX PUMP SUBUNIT-RELATED"/>
    <property type="match status" value="1"/>
</dbReference>
<feature type="transmembrane region" description="Helical" evidence="7">
    <location>
        <begin position="108"/>
        <end position="127"/>
    </location>
</feature>
<feature type="transmembrane region" description="Helical" evidence="7">
    <location>
        <begin position="134"/>
        <end position="154"/>
    </location>
</feature>
<evidence type="ECO:0000256" key="1">
    <source>
        <dbReference type="ARBA" id="ARBA00004651"/>
    </source>
</evidence>
<evidence type="ECO:0000313" key="8">
    <source>
        <dbReference type="EMBL" id="WRW39393.1"/>
    </source>
</evidence>
<dbReference type="Pfam" id="PF04632">
    <property type="entry name" value="FUSC"/>
    <property type="match status" value="1"/>
</dbReference>
<feature type="transmembrane region" description="Helical" evidence="7">
    <location>
        <begin position="472"/>
        <end position="492"/>
    </location>
</feature>